<feature type="DNA-binding region" description="OmpR/PhoB-type" evidence="9">
    <location>
        <begin position="131"/>
        <end position="230"/>
    </location>
</feature>
<dbReference type="PROSITE" id="PS50110">
    <property type="entry name" value="RESPONSE_REGULATORY"/>
    <property type="match status" value="1"/>
</dbReference>
<name>A0A6N8J4F3_9BACT</name>
<dbReference type="InterPro" id="IPR001867">
    <property type="entry name" value="OmpR/PhoB-type_DNA-bd"/>
</dbReference>
<evidence type="ECO:0000256" key="9">
    <source>
        <dbReference type="PROSITE-ProRule" id="PRU01091"/>
    </source>
</evidence>
<evidence type="ECO:0000256" key="8">
    <source>
        <dbReference type="PROSITE-ProRule" id="PRU00169"/>
    </source>
</evidence>
<evidence type="ECO:0000256" key="7">
    <source>
        <dbReference type="ARBA" id="ARBA00024735"/>
    </source>
</evidence>
<dbReference type="Pfam" id="PF00486">
    <property type="entry name" value="Trans_reg_C"/>
    <property type="match status" value="1"/>
</dbReference>
<dbReference type="GO" id="GO:0000976">
    <property type="term" value="F:transcription cis-regulatory region binding"/>
    <property type="evidence" value="ECO:0007669"/>
    <property type="project" value="TreeGrafter"/>
</dbReference>
<dbReference type="CDD" id="cd00383">
    <property type="entry name" value="trans_reg_C"/>
    <property type="match status" value="1"/>
</dbReference>
<dbReference type="Gene3D" id="1.10.10.10">
    <property type="entry name" value="Winged helix-like DNA-binding domain superfamily/Winged helix DNA-binding domain"/>
    <property type="match status" value="1"/>
</dbReference>
<evidence type="ECO:0000313" key="13">
    <source>
        <dbReference type="Proteomes" id="UP000468388"/>
    </source>
</evidence>
<evidence type="ECO:0000256" key="4">
    <source>
        <dbReference type="ARBA" id="ARBA00023015"/>
    </source>
</evidence>
<feature type="domain" description="OmpR/PhoB-type" evidence="11">
    <location>
        <begin position="131"/>
        <end position="230"/>
    </location>
</feature>
<evidence type="ECO:0000256" key="5">
    <source>
        <dbReference type="ARBA" id="ARBA00023125"/>
    </source>
</evidence>
<accession>A0A6N8J4F3</accession>
<dbReference type="Pfam" id="PF00072">
    <property type="entry name" value="Response_reg"/>
    <property type="match status" value="1"/>
</dbReference>
<dbReference type="SUPFAM" id="SSF46894">
    <property type="entry name" value="C-terminal effector domain of the bipartite response regulators"/>
    <property type="match status" value="1"/>
</dbReference>
<dbReference type="GO" id="GO:0032993">
    <property type="term" value="C:protein-DNA complex"/>
    <property type="evidence" value="ECO:0007669"/>
    <property type="project" value="TreeGrafter"/>
</dbReference>
<organism evidence="12 13">
    <name type="scientific">Chitinophaga oryziterrae</name>
    <dbReference type="NCBI Taxonomy" id="1031224"/>
    <lineage>
        <taxon>Bacteria</taxon>
        <taxon>Pseudomonadati</taxon>
        <taxon>Bacteroidota</taxon>
        <taxon>Chitinophagia</taxon>
        <taxon>Chitinophagales</taxon>
        <taxon>Chitinophagaceae</taxon>
        <taxon>Chitinophaga</taxon>
    </lineage>
</organism>
<dbReference type="GO" id="GO:0006355">
    <property type="term" value="P:regulation of DNA-templated transcription"/>
    <property type="evidence" value="ECO:0007669"/>
    <property type="project" value="InterPro"/>
</dbReference>
<comment type="caution">
    <text evidence="12">The sequence shown here is derived from an EMBL/GenBank/DDBJ whole genome shotgun (WGS) entry which is preliminary data.</text>
</comment>
<feature type="domain" description="Response regulatory" evidence="10">
    <location>
        <begin position="3"/>
        <end position="117"/>
    </location>
</feature>
<dbReference type="Proteomes" id="UP000468388">
    <property type="component" value="Unassembled WGS sequence"/>
</dbReference>
<dbReference type="InterPro" id="IPR001789">
    <property type="entry name" value="Sig_transdc_resp-reg_receiver"/>
</dbReference>
<keyword evidence="5 9" id="KW-0238">DNA-binding</keyword>
<evidence type="ECO:0000256" key="2">
    <source>
        <dbReference type="ARBA" id="ARBA00022553"/>
    </source>
</evidence>
<dbReference type="AlphaFoldDB" id="A0A6N8J4F3"/>
<dbReference type="InterPro" id="IPR036388">
    <property type="entry name" value="WH-like_DNA-bd_sf"/>
</dbReference>
<dbReference type="GO" id="GO:0000156">
    <property type="term" value="F:phosphorelay response regulator activity"/>
    <property type="evidence" value="ECO:0007669"/>
    <property type="project" value="TreeGrafter"/>
</dbReference>
<dbReference type="RefSeq" id="WP_157298431.1">
    <property type="nucleotide sequence ID" value="NZ_BAAAZB010000005.1"/>
</dbReference>
<dbReference type="SMART" id="SM00448">
    <property type="entry name" value="REC"/>
    <property type="match status" value="1"/>
</dbReference>
<dbReference type="SUPFAM" id="SSF52172">
    <property type="entry name" value="CheY-like"/>
    <property type="match status" value="1"/>
</dbReference>
<protein>
    <recommendedName>
        <fullName evidence="1">Phosphate regulon transcriptional regulatory protein PhoB</fullName>
    </recommendedName>
</protein>
<sequence length="230" mass="26551">MKKILLVEDDKQISEMLHLHFNAPAYHLTSCEKGKQAVVLATTEKYDLIILDIMLPDISGWEVLKQLRMKECGTPVIMLTSLGEEADKVQGLELGADDYITKPFSILELMARTKALLRRTEQSKPEDPDTPEEIRFKDIHIDKVKRKATIRNERLDLTPKEFDLLYLLASNPGKSFSRFELLELIWGFAFEGYEHTVTAHINRLRIKIEPDLSKPEYILTSWGIGYRFSE</sequence>
<dbReference type="PANTHER" id="PTHR48111:SF40">
    <property type="entry name" value="PHOSPHATE REGULON TRANSCRIPTIONAL REGULATORY PROTEIN PHOB"/>
    <property type="match status" value="1"/>
</dbReference>
<dbReference type="GO" id="GO:0005829">
    <property type="term" value="C:cytosol"/>
    <property type="evidence" value="ECO:0007669"/>
    <property type="project" value="TreeGrafter"/>
</dbReference>
<dbReference type="EMBL" id="WRXO01000001">
    <property type="protein sequence ID" value="MVT39784.1"/>
    <property type="molecule type" value="Genomic_DNA"/>
</dbReference>
<dbReference type="PROSITE" id="PS51755">
    <property type="entry name" value="OMPR_PHOB"/>
    <property type="match status" value="1"/>
</dbReference>
<evidence type="ECO:0000259" key="11">
    <source>
        <dbReference type="PROSITE" id="PS51755"/>
    </source>
</evidence>
<dbReference type="InterPro" id="IPR011006">
    <property type="entry name" value="CheY-like_superfamily"/>
</dbReference>
<keyword evidence="13" id="KW-1185">Reference proteome</keyword>
<dbReference type="FunFam" id="1.10.10.10:FF:000018">
    <property type="entry name" value="DNA-binding response regulator ResD"/>
    <property type="match status" value="1"/>
</dbReference>
<keyword evidence="3" id="KW-0902">Two-component regulatory system</keyword>
<evidence type="ECO:0000256" key="1">
    <source>
        <dbReference type="ARBA" id="ARBA00013332"/>
    </source>
</evidence>
<evidence type="ECO:0000313" key="12">
    <source>
        <dbReference type="EMBL" id="MVT39784.1"/>
    </source>
</evidence>
<dbReference type="InterPro" id="IPR039420">
    <property type="entry name" value="WalR-like"/>
</dbReference>
<evidence type="ECO:0000256" key="3">
    <source>
        <dbReference type="ARBA" id="ARBA00023012"/>
    </source>
</evidence>
<feature type="modified residue" description="4-aspartylphosphate" evidence="8">
    <location>
        <position position="52"/>
    </location>
</feature>
<proteinExistence type="predicted"/>
<keyword evidence="2 8" id="KW-0597">Phosphoprotein</keyword>
<evidence type="ECO:0000256" key="6">
    <source>
        <dbReference type="ARBA" id="ARBA00023163"/>
    </source>
</evidence>
<gene>
    <name evidence="12" type="ORF">GO495_04250</name>
</gene>
<dbReference type="Gene3D" id="6.10.250.690">
    <property type="match status" value="1"/>
</dbReference>
<dbReference type="PANTHER" id="PTHR48111">
    <property type="entry name" value="REGULATOR OF RPOS"/>
    <property type="match status" value="1"/>
</dbReference>
<dbReference type="OrthoDB" id="9790442at2"/>
<evidence type="ECO:0000259" key="10">
    <source>
        <dbReference type="PROSITE" id="PS50110"/>
    </source>
</evidence>
<dbReference type="Gene3D" id="3.40.50.2300">
    <property type="match status" value="1"/>
</dbReference>
<comment type="function">
    <text evidence="7">This protein is a positive regulator for the phosphate regulon. Transcription of this operon is positively regulated by PhoB and PhoR when phosphate is limited.</text>
</comment>
<dbReference type="InterPro" id="IPR016032">
    <property type="entry name" value="Sig_transdc_resp-reg_C-effctor"/>
</dbReference>
<dbReference type="FunFam" id="3.40.50.2300:FF:000001">
    <property type="entry name" value="DNA-binding response regulator PhoB"/>
    <property type="match status" value="1"/>
</dbReference>
<keyword evidence="4" id="KW-0805">Transcription regulation</keyword>
<reference evidence="12 13" key="1">
    <citation type="submission" date="2019-12" db="EMBL/GenBank/DDBJ databases">
        <title>The draft genomic sequence of strain Chitinophaga oryziterrae JCM 16595.</title>
        <authorList>
            <person name="Zhang X."/>
        </authorList>
    </citation>
    <scope>NUCLEOTIDE SEQUENCE [LARGE SCALE GENOMIC DNA]</scope>
    <source>
        <strain evidence="12 13">JCM 16595</strain>
    </source>
</reference>
<dbReference type="SMART" id="SM00862">
    <property type="entry name" value="Trans_reg_C"/>
    <property type="match status" value="1"/>
</dbReference>
<keyword evidence="6" id="KW-0804">Transcription</keyword>